<dbReference type="GO" id="GO:0019843">
    <property type="term" value="F:rRNA binding"/>
    <property type="evidence" value="ECO:0007669"/>
    <property type="project" value="UniProtKB-UniRule"/>
</dbReference>
<dbReference type="PANTHER" id="PTHR10746">
    <property type="entry name" value="50S RIBOSOMAL PROTEIN L4"/>
    <property type="match status" value="1"/>
</dbReference>
<feature type="region of interest" description="Disordered" evidence="6">
    <location>
        <begin position="59"/>
        <end position="96"/>
    </location>
</feature>
<dbReference type="InterPro" id="IPR023574">
    <property type="entry name" value="Ribosomal_uL4_dom_sf"/>
</dbReference>
<dbReference type="InterPro" id="IPR002136">
    <property type="entry name" value="Ribosomal_uL4"/>
</dbReference>
<reference evidence="8" key="1">
    <citation type="submission" date="2017-09" db="EMBL/GenBank/DDBJ databases">
        <title>Depth-based differentiation of microbial function through sediment-hosted aquifers and enrichment of novel symbionts in the deep terrestrial subsurface.</title>
        <authorList>
            <person name="Probst A.J."/>
            <person name="Ladd B."/>
            <person name="Jarett J.K."/>
            <person name="Geller-Mcgrath D.E."/>
            <person name="Sieber C.M.K."/>
            <person name="Emerson J.B."/>
            <person name="Anantharaman K."/>
            <person name="Thomas B.C."/>
            <person name="Malmstrom R."/>
            <person name="Stieglmeier M."/>
            <person name="Klingl A."/>
            <person name="Woyke T."/>
            <person name="Ryan C.M."/>
            <person name="Banfield J.F."/>
        </authorList>
    </citation>
    <scope>NUCLEOTIDE SEQUENCE [LARGE SCALE GENOMIC DNA]</scope>
</reference>
<dbReference type="Pfam" id="PF00573">
    <property type="entry name" value="Ribosomal_L4"/>
    <property type="match status" value="1"/>
</dbReference>
<comment type="similarity">
    <text evidence="1 5">Belongs to the universal ribosomal protein uL4 family.</text>
</comment>
<evidence type="ECO:0000256" key="2">
    <source>
        <dbReference type="ARBA" id="ARBA00022980"/>
    </source>
</evidence>
<keyword evidence="5" id="KW-0694">RNA-binding</keyword>
<dbReference type="GO" id="GO:0005840">
    <property type="term" value="C:ribosome"/>
    <property type="evidence" value="ECO:0007669"/>
    <property type="project" value="UniProtKB-KW"/>
</dbReference>
<evidence type="ECO:0000256" key="5">
    <source>
        <dbReference type="HAMAP-Rule" id="MF_01328"/>
    </source>
</evidence>
<feature type="compositionally biased region" description="Basic residues" evidence="6">
    <location>
        <begin position="66"/>
        <end position="83"/>
    </location>
</feature>
<dbReference type="Gene3D" id="3.40.1370.10">
    <property type="match status" value="1"/>
</dbReference>
<evidence type="ECO:0000256" key="4">
    <source>
        <dbReference type="ARBA" id="ARBA00035244"/>
    </source>
</evidence>
<gene>
    <name evidence="5" type="primary">rplD</name>
    <name evidence="7" type="ORF">COY09_02445</name>
</gene>
<keyword evidence="2 5" id="KW-0689">Ribosomal protein</keyword>
<dbReference type="Proteomes" id="UP000231071">
    <property type="component" value="Unassembled WGS sequence"/>
</dbReference>
<dbReference type="InterPro" id="IPR013005">
    <property type="entry name" value="Ribosomal_uL4-like"/>
</dbReference>
<accession>A0A2M7UHG2</accession>
<comment type="function">
    <text evidence="5">Forms part of the polypeptide exit tunnel.</text>
</comment>
<dbReference type="PANTHER" id="PTHR10746:SF6">
    <property type="entry name" value="LARGE RIBOSOMAL SUBUNIT PROTEIN UL4M"/>
    <property type="match status" value="1"/>
</dbReference>
<evidence type="ECO:0000256" key="3">
    <source>
        <dbReference type="ARBA" id="ARBA00023274"/>
    </source>
</evidence>
<proteinExistence type="inferred from homology"/>
<dbReference type="GO" id="GO:1990904">
    <property type="term" value="C:ribonucleoprotein complex"/>
    <property type="evidence" value="ECO:0007669"/>
    <property type="project" value="UniProtKB-KW"/>
</dbReference>
<dbReference type="AlphaFoldDB" id="A0A2M7UHG2"/>
<comment type="function">
    <text evidence="5">One of the primary rRNA binding proteins, this protein initially binds near the 5'-end of the 23S rRNA. It is important during the early stages of 50S assembly. It makes multiple contacts with different domains of the 23S rRNA in the assembled 50S subunit and ribosome.</text>
</comment>
<name>A0A2M7UHG2_9BACT</name>
<dbReference type="HAMAP" id="MF_01328_B">
    <property type="entry name" value="Ribosomal_uL4_B"/>
    <property type="match status" value="1"/>
</dbReference>
<keyword evidence="3 5" id="KW-0687">Ribonucleoprotein</keyword>
<dbReference type="EMBL" id="PFOI01000040">
    <property type="protein sequence ID" value="PIZ70694.1"/>
    <property type="molecule type" value="Genomic_DNA"/>
</dbReference>
<evidence type="ECO:0000313" key="7">
    <source>
        <dbReference type="EMBL" id="PIZ70694.1"/>
    </source>
</evidence>
<evidence type="ECO:0000256" key="6">
    <source>
        <dbReference type="SAM" id="MobiDB-lite"/>
    </source>
</evidence>
<dbReference type="GO" id="GO:0003735">
    <property type="term" value="F:structural constituent of ribosome"/>
    <property type="evidence" value="ECO:0007669"/>
    <property type="project" value="InterPro"/>
</dbReference>
<keyword evidence="5" id="KW-0699">rRNA-binding</keyword>
<organism evidence="7 8">
    <name type="scientific">Candidatus Portnoybacteria bacterium CG_4_10_14_0_2_um_filter_39_11</name>
    <dbReference type="NCBI Taxonomy" id="1974797"/>
    <lineage>
        <taxon>Bacteria</taxon>
        <taxon>Candidatus Portnoyibacteriota</taxon>
    </lineage>
</organism>
<dbReference type="GO" id="GO:0006412">
    <property type="term" value="P:translation"/>
    <property type="evidence" value="ECO:0007669"/>
    <property type="project" value="UniProtKB-UniRule"/>
</dbReference>
<sequence length="232" mass="26316">MRNLNPPMKINTYNQKGEKISQVELPEQIFGLKMNQDLVHQAVVAQMANTRTVVGHAKNKGEVRGGGRKPWKQKGTGRARHGSIRSPLWKGGGVTFGPTPDRNFTKKINQKMKQKALFIALSSKVTDNEMVVLSNLQLEAPKTKNVSVTVNGLFNKIKPEAVFKKDRHEILLVMPKKDEEMQRASRNLPYLKMILADSLNIVDVLKYKYFLIVKDALAIIREHYNLKDKVKS</sequence>
<evidence type="ECO:0000313" key="8">
    <source>
        <dbReference type="Proteomes" id="UP000231071"/>
    </source>
</evidence>
<comment type="subunit">
    <text evidence="5">Part of the 50S ribosomal subunit.</text>
</comment>
<dbReference type="SUPFAM" id="SSF52166">
    <property type="entry name" value="Ribosomal protein L4"/>
    <property type="match status" value="1"/>
</dbReference>
<protein>
    <recommendedName>
        <fullName evidence="4 5">Large ribosomal subunit protein uL4</fullName>
    </recommendedName>
</protein>
<dbReference type="NCBIfam" id="TIGR03953">
    <property type="entry name" value="rplD_bact"/>
    <property type="match status" value="1"/>
</dbReference>
<comment type="caution">
    <text evidence="7">The sequence shown here is derived from an EMBL/GenBank/DDBJ whole genome shotgun (WGS) entry which is preliminary data.</text>
</comment>
<evidence type="ECO:0000256" key="1">
    <source>
        <dbReference type="ARBA" id="ARBA00010528"/>
    </source>
</evidence>